<feature type="domain" description="AMP-dependent synthetase/ligase" evidence="1">
    <location>
        <begin position="88"/>
        <end position="520"/>
    </location>
</feature>
<proteinExistence type="predicted"/>
<keyword evidence="3" id="KW-1185">Reference proteome</keyword>
<reference evidence="2 3" key="1">
    <citation type="submission" date="2008-07" db="EMBL/GenBank/DDBJ databases">
        <authorList>
            <person name="El-Sayed N."/>
            <person name="Caler E."/>
            <person name="Inman J."/>
            <person name="Amedeo P."/>
            <person name="Hass B."/>
            <person name="Wortman J."/>
        </authorList>
    </citation>
    <scope>NUCLEOTIDE SEQUENCE [LARGE SCALE GENOMIC DNA]</scope>
    <source>
        <strain evidence="3">ATCC 50983 / TXsc</strain>
    </source>
</reference>
<dbReference type="Gene3D" id="3.40.50.12780">
    <property type="entry name" value="N-terminal domain of ligase-like"/>
    <property type="match status" value="1"/>
</dbReference>
<dbReference type="GO" id="GO:0004467">
    <property type="term" value="F:long-chain fatty acid-CoA ligase activity"/>
    <property type="evidence" value="ECO:0007669"/>
    <property type="project" value="TreeGrafter"/>
</dbReference>
<dbReference type="OMA" id="TIMITEP"/>
<keyword evidence="2" id="KW-0436">Ligase</keyword>
<dbReference type="OrthoDB" id="1700726at2759"/>
<evidence type="ECO:0000313" key="3">
    <source>
        <dbReference type="Proteomes" id="UP000007800"/>
    </source>
</evidence>
<dbReference type="GO" id="GO:0016020">
    <property type="term" value="C:membrane"/>
    <property type="evidence" value="ECO:0007669"/>
    <property type="project" value="TreeGrafter"/>
</dbReference>
<dbReference type="AlphaFoldDB" id="C5L3L5"/>
<dbReference type="PANTHER" id="PTHR43272:SF3">
    <property type="entry name" value="LONG CHAIN ACYL-COA SYNTHETASE 4"/>
    <property type="match status" value="1"/>
</dbReference>
<dbReference type="InParanoid" id="C5L3L5"/>
<gene>
    <name evidence="2" type="ORF">Pmar_PMAR017646</name>
</gene>
<sequence length="766" mass="83611">MGLCVSDAYPSNADASTSHQFTDPVYSLPLLPPSDDASTSIYRNIVCKNSLVSVPMLAPEVTTLPALLEFAGAMNGQRPFLGARHGPSYCFMTYRDFYIQVLRLASGIQHLGVCQKIAFDDEPYKMLFRMAGIYGSSCINWVITEFACHTAGVTVVPLHEEMSPALVSYIISDTRMALLFVTKPRLESALKCSGSAAHIKCIVVIDVDNRREIDPSLLAQAEALGIMVLTLPYVLALGQGRPFSPYPSTPSDVALINYTGGSTGDPLGVMITHGNCIASIGALTESRESGNSSSTPALQPSPQDCIASMLPPSEGLDRTITYLAMYSGSCMGFISSCQKEHTGSQLVSDITALQPTIMITEPVGLECLVNTVLPSRGSKGRWPAWIRRSARLPIPVKRSSPPTVKYNRGALGGRLRLVLSGGRLLPGHLHQTVKAFLRCPLINCLTIPECGGIALLTNEADYRCGLVGGPIASLDMRLVDASMECGLRDCCVAHVDVQSCELRPRGELCVRGNSVSPGYFRRPQATQIRFDSAGWFHTGDVVEVLPAGAVKLFDERISDQLDLGDGRMISASRVELAYERHCKGIEQCVVFGSSQAETMIALVVPCVEAAKMWATEAEILFHVDELLESDWLRDRIIKEMGTLPLDVLPKGRKYRVHEVELIKEPFSVACGTITASVGRRYRRSEIMLQNRDKIETALRRLPLLLPPEKCAYQPNITELVTPRKMTLKYGDDIFTGSTALCSDWRRQSASTPETQSYGGDEPHLSV</sequence>
<dbReference type="GeneID" id="9042204"/>
<dbReference type="RefSeq" id="XP_002776778.1">
    <property type="nucleotide sequence ID" value="XM_002776732.1"/>
</dbReference>
<dbReference type="InterPro" id="IPR042099">
    <property type="entry name" value="ANL_N_sf"/>
</dbReference>
<accession>C5L3L5</accession>
<dbReference type="GO" id="GO:0005783">
    <property type="term" value="C:endoplasmic reticulum"/>
    <property type="evidence" value="ECO:0007669"/>
    <property type="project" value="TreeGrafter"/>
</dbReference>
<organism evidence="3">
    <name type="scientific">Perkinsus marinus (strain ATCC 50983 / TXsc)</name>
    <dbReference type="NCBI Taxonomy" id="423536"/>
    <lineage>
        <taxon>Eukaryota</taxon>
        <taxon>Sar</taxon>
        <taxon>Alveolata</taxon>
        <taxon>Perkinsozoa</taxon>
        <taxon>Perkinsea</taxon>
        <taxon>Perkinsida</taxon>
        <taxon>Perkinsidae</taxon>
        <taxon>Perkinsus</taxon>
    </lineage>
</organism>
<dbReference type="PANTHER" id="PTHR43272">
    <property type="entry name" value="LONG-CHAIN-FATTY-ACID--COA LIGASE"/>
    <property type="match status" value="1"/>
</dbReference>
<name>C5L3L5_PERM5</name>
<dbReference type="Pfam" id="PF00501">
    <property type="entry name" value="AMP-binding"/>
    <property type="match status" value="1"/>
</dbReference>
<dbReference type="Proteomes" id="UP000007800">
    <property type="component" value="Unassembled WGS sequence"/>
</dbReference>
<dbReference type="SUPFAM" id="SSF56801">
    <property type="entry name" value="Acetyl-CoA synthetase-like"/>
    <property type="match status" value="1"/>
</dbReference>
<dbReference type="EMBL" id="GG678922">
    <property type="protein sequence ID" value="EER08594.1"/>
    <property type="molecule type" value="Genomic_DNA"/>
</dbReference>
<evidence type="ECO:0000313" key="2">
    <source>
        <dbReference type="EMBL" id="EER08594.1"/>
    </source>
</evidence>
<dbReference type="InterPro" id="IPR000873">
    <property type="entry name" value="AMP-dep_synth/lig_dom"/>
</dbReference>
<evidence type="ECO:0000259" key="1">
    <source>
        <dbReference type="Pfam" id="PF00501"/>
    </source>
</evidence>
<protein>
    <submittedName>
        <fullName evidence="2">Long-chain fatty acid CoA ligase, putative</fullName>
    </submittedName>
</protein>